<accession>A0A0G2HTN4</accession>
<comment type="caution">
    <text evidence="2">The sequence shown here is derived from an EMBL/GenBank/DDBJ whole genome shotgun (WGS) entry which is preliminary data.</text>
</comment>
<dbReference type="AlphaFoldDB" id="A0A0G2HTN4"/>
<protein>
    <submittedName>
        <fullName evidence="2">Uncharacterized protein</fullName>
    </submittedName>
</protein>
<sequence length="153" mass="16441">MDSLDAEDGDENDQKGGGLLVHMFSNGSKCLLLDSSPGKSRKSTSLKALSYSLARSAITQALGKLAIFITICIFNICGFLIRATMPIERGRAAVTGTGKYAALLPGGMRGCSVYSERDDVVLYADVEEAAEQVRGSKGMVRMEKFEGMCMWAI</sequence>
<gene>
    <name evidence="2" type="ORF">EMCG_03999</name>
</gene>
<evidence type="ECO:0000313" key="2">
    <source>
        <dbReference type="EMBL" id="KKZ61393.1"/>
    </source>
</evidence>
<evidence type="ECO:0000313" key="3">
    <source>
        <dbReference type="Proteomes" id="UP000034164"/>
    </source>
</evidence>
<keyword evidence="1" id="KW-0812">Transmembrane</keyword>
<dbReference type="OrthoDB" id="77878at2759"/>
<keyword evidence="1" id="KW-1133">Transmembrane helix</keyword>
<reference evidence="3" key="1">
    <citation type="journal article" date="2015" name="PLoS Genet.">
        <title>The dynamic genome and transcriptome of the human fungal pathogen Blastomyces and close relative Emmonsia.</title>
        <authorList>
            <person name="Munoz J.F."/>
            <person name="Gauthier G.M."/>
            <person name="Desjardins C.A."/>
            <person name="Gallo J.E."/>
            <person name="Holder J."/>
            <person name="Sullivan T.D."/>
            <person name="Marty A.J."/>
            <person name="Carmen J.C."/>
            <person name="Chen Z."/>
            <person name="Ding L."/>
            <person name="Gujja S."/>
            <person name="Magrini V."/>
            <person name="Misas E."/>
            <person name="Mitreva M."/>
            <person name="Priest M."/>
            <person name="Saif S."/>
            <person name="Whiston E.A."/>
            <person name="Young S."/>
            <person name="Zeng Q."/>
            <person name="Goldman W.E."/>
            <person name="Mardis E.R."/>
            <person name="Taylor J.W."/>
            <person name="McEwen J.G."/>
            <person name="Clay O.K."/>
            <person name="Klein B.S."/>
            <person name="Cuomo C.A."/>
        </authorList>
    </citation>
    <scope>NUCLEOTIDE SEQUENCE [LARGE SCALE GENOMIC DNA]</scope>
    <source>
        <strain evidence="3">UAMH 3008</strain>
    </source>
</reference>
<dbReference type="Pfam" id="PF05705">
    <property type="entry name" value="DUF829"/>
    <property type="match status" value="1"/>
</dbReference>
<dbReference type="EMBL" id="LCZI01001307">
    <property type="protein sequence ID" value="KKZ61393.1"/>
    <property type="molecule type" value="Genomic_DNA"/>
</dbReference>
<keyword evidence="1" id="KW-0472">Membrane</keyword>
<organism evidence="2 3">
    <name type="scientific">[Emmonsia] crescens</name>
    <dbReference type="NCBI Taxonomy" id="73230"/>
    <lineage>
        <taxon>Eukaryota</taxon>
        <taxon>Fungi</taxon>
        <taxon>Dikarya</taxon>
        <taxon>Ascomycota</taxon>
        <taxon>Pezizomycotina</taxon>
        <taxon>Eurotiomycetes</taxon>
        <taxon>Eurotiomycetidae</taxon>
        <taxon>Onygenales</taxon>
        <taxon>Ajellomycetaceae</taxon>
        <taxon>Emergomyces</taxon>
    </lineage>
</organism>
<dbReference type="InterPro" id="IPR008547">
    <property type="entry name" value="DUF829_TMEM53"/>
</dbReference>
<feature type="transmembrane region" description="Helical" evidence="1">
    <location>
        <begin position="61"/>
        <end position="81"/>
    </location>
</feature>
<dbReference type="Proteomes" id="UP000034164">
    <property type="component" value="Unassembled WGS sequence"/>
</dbReference>
<dbReference type="VEuPathDB" id="FungiDB:EMCG_03999"/>
<name>A0A0G2HTN4_9EURO</name>
<proteinExistence type="predicted"/>
<evidence type="ECO:0000256" key="1">
    <source>
        <dbReference type="SAM" id="Phobius"/>
    </source>
</evidence>